<feature type="region of interest" description="Disordered" evidence="1">
    <location>
        <begin position="478"/>
        <end position="537"/>
    </location>
</feature>
<dbReference type="GO" id="GO:0001164">
    <property type="term" value="F:RNA polymerase I core promoter sequence-specific DNA binding"/>
    <property type="evidence" value="ECO:0007669"/>
    <property type="project" value="InterPro"/>
</dbReference>
<keyword evidence="3" id="KW-1185">Reference proteome</keyword>
<feature type="compositionally biased region" description="Low complexity" evidence="1">
    <location>
        <begin position="407"/>
        <end position="418"/>
    </location>
</feature>
<proteinExistence type="predicted"/>
<dbReference type="OrthoDB" id="2159786at2759"/>
<accession>R9NZ04</accession>
<dbReference type="GeneID" id="24106939"/>
<organism evidence="2 3">
    <name type="scientific">Pseudozyma hubeiensis (strain SY62)</name>
    <name type="common">Yeast</name>
    <dbReference type="NCBI Taxonomy" id="1305764"/>
    <lineage>
        <taxon>Eukaryota</taxon>
        <taxon>Fungi</taxon>
        <taxon>Dikarya</taxon>
        <taxon>Basidiomycota</taxon>
        <taxon>Ustilaginomycotina</taxon>
        <taxon>Ustilaginomycetes</taxon>
        <taxon>Ustilaginales</taxon>
        <taxon>Ustilaginaceae</taxon>
        <taxon>Pseudozyma</taxon>
    </lineage>
</organism>
<dbReference type="RefSeq" id="XP_012187660.1">
    <property type="nucleotide sequence ID" value="XM_012332270.1"/>
</dbReference>
<reference evidence="3" key="1">
    <citation type="journal article" date="2013" name="Genome Announc.">
        <title>Draft genome sequence of the basidiomycetous yeast-like fungus Pseudozyma hubeiensis SY62, which produces an abundant amount of the biosurfactant mannosylerythritol lipids.</title>
        <authorList>
            <person name="Konishi M."/>
            <person name="Hatada Y."/>
            <person name="Horiuchi J."/>
        </authorList>
    </citation>
    <scope>NUCLEOTIDE SEQUENCE [LARGE SCALE GENOMIC DNA]</scope>
    <source>
        <strain evidence="3">SY62</strain>
    </source>
</reference>
<feature type="region of interest" description="Disordered" evidence="1">
    <location>
        <begin position="404"/>
        <end position="462"/>
    </location>
</feature>
<feature type="compositionally biased region" description="Acidic residues" evidence="1">
    <location>
        <begin position="331"/>
        <end position="341"/>
    </location>
</feature>
<dbReference type="eggNOG" id="ENOG502S8YE">
    <property type="taxonomic scope" value="Eukaryota"/>
</dbReference>
<feature type="compositionally biased region" description="Acidic residues" evidence="1">
    <location>
        <begin position="305"/>
        <end position="314"/>
    </location>
</feature>
<feature type="compositionally biased region" description="Basic and acidic residues" evidence="1">
    <location>
        <begin position="342"/>
        <end position="353"/>
    </location>
</feature>
<dbReference type="InterPro" id="IPR007224">
    <property type="entry name" value="TIF_Rrn11"/>
</dbReference>
<gene>
    <name evidence="2" type="ORF">PHSY_001642</name>
</gene>
<evidence type="ECO:0000313" key="3">
    <source>
        <dbReference type="Proteomes" id="UP000014071"/>
    </source>
</evidence>
<dbReference type="Pfam" id="PF04090">
    <property type="entry name" value="Rrn11"/>
    <property type="match status" value="1"/>
</dbReference>
<dbReference type="STRING" id="1305764.R9NZ04"/>
<name>R9NZ04_PSEHS</name>
<feature type="region of interest" description="Disordered" evidence="1">
    <location>
        <begin position="304"/>
        <end position="376"/>
    </location>
</feature>
<dbReference type="EMBL" id="DF238782">
    <property type="protein sequence ID" value="GAC94073.1"/>
    <property type="molecule type" value="Genomic_DNA"/>
</dbReference>
<evidence type="ECO:0000256" key="1">
    <source>
        <dbReference type="SAM" id="MobiDB-lite"/>
    </source>
</evidence>
<dbReference type="Proteomes" id="UP000014071">
    <property type="component" value="Unassembled WGS sequence"/>
</dbReference>
<protein>
    <submittedName>
        <fullName evidence="2">Uncharacterized protein</fullName>
    </submittedName>
</protein>
<sequence>MERNFAFVPPPFLGTSFRQNHQIRSLKSNSYPFLSTHRSLQPSSSHTSPSTALLASRSLLPGFARSNLTSFRRKHLRRCYDLLHLSIQRGEWAVAGKFLKALMAAHEWTDDSLWRIALLILSHSAHDEAEGERGKIAYLQQLDLESSAPFKATATTPNLIRAYIASNRLNDAIELLEQRVNVHPYKAQPELHTMLGMLYLFIGITSLLNTEGSEEGVELRKLDRSTKGRARHCFETALQAKEGWVRGEKGRRQRIWGMRRRDVDGDQAWVSGKRGVVWGRDWEEQDWEKEEHEDLKRVRRRLDGEEVEENEMSDAESSASGSLYSDHPVESSDDDGEEDEEERGRTRSRRTLDSDEEQDPSNEAIGQQKGPKAWSAAWPQVSSFFTPDPPLACHLAEQFLTLLGRPSSSQYASQSTATTRDRDTPRRRRADGTPRSARQCDGGAEEDTQSEASAGVRMDGIQLTREEAEARLRRILFEDAEPGNVDEGLSGSVKRERKREKVIVGGEVDERREKRKRKQERDRAGGSGKRRRREERF</sequence>
<dbReference type="AlphaFoldDB" id="R9NZ04"/>
<dbReference type="GO" id="GO:0001181">
    <property type="term" value="F:RNA polymerase I general transcription initiation factor activity"/>
    <property type="evidence" value="ECO:0007669"/>
    <property type="project" value="InterPro"/>
</dbReference>
<evidence type="ECO:0000313" key="2">
    <source>
        <dbReference type="EMBL" id="GAC94073.1"/>
    </source>
</evidence>
<dbReference type="HOGENOM" id="CLU_529109_0_0_1"/>
<feature type="compositionally biased region" description="Basic residues" evidence="1">
    <location>
        <begin position="528"/>
        <end position="537"/>
    </location>
</feature>